<dbReference type="InParanoid" id="H1Z3G3"/>
<protein>
    <submittedName>
        <fullName evidence="1">Uncharacterized protein</fullName>
    </submittedName>
</protein>
<gene>
    <name evidence="1" type="ORF">Metlim_0633</name>
</gene>
<dbReference type="RefSeq" id="WP_004076460.1">
    <property type="nucleotide sequence ID" value="NZ_CM001436.1"/>
</dbReference>
<dbReference type="OrthoDB" id="148333at2157"/>
<dbReference type="AlphaFoldDB" id="H1Z3G3"/>
<proteinExistence type="predicted"/>
<name>H1Z3G3_9EURY</name>
<keyword evidence="2" id="KW-1185">Reference proteome</keyword>
<accession>H1Z3G3</accession>
<dbReference type="HOGENOM" id="CLU_2678951_0_0_2"/>
<reference evidence="1 2" key="1">
    <citation type="submission" date="2011-10" db="EMBL/GenBank/DDBJ databases">
        <title>The Improved High-Quality Draft genome of Methanoplanus limicola DSM 2279.</title>
        <authorList>
            <consortium name="US DOE Joint Genome Institute (JGI-PGF)"/>
            <person name="Lucas S."/>
            <person name="Copeland A."/>
            <person name="Lapidus A."/>
            <person name="Glavina del Rio T."/>
            <person name="Dalin E."/>
            <person name="Tice H."/>
            <person name="Bruce D."/>
            <person name="Goodwin L."/>
            <person name="Pitluck S."/>
            <person name="Peters L."/>
            <person name="Mikhailova N."/>
            <person name="Lu M."/>
            <person name="Kyrpides N."/>
            <person name="Mavromatis K."/>
            <person name="Ivanova N."/>
            <person name="Markowitz V."/>
            <person name="Cheng J.-F."/>
            <person name="Hugenholtz P."/>
            <person name="Woyke T."/>
            <person name="Wu D."/>
            <person name="Wirth R."/>
            <person name="Brambilla E.-M."/>
            <person name="Klenk H.-P."/>
            <person name="Eisen J.A."/>
        </authorList>
    </citation>
    <scope>NUCLEOTIDE SEQUENCE [LARGE SCALE GENOMIC DNA]</scope>
    <source>
        <strain evidence="1 2">DSM 2279</strain>
    </source>
</reference>
<dbReference type="STRING" id="937775.Metlim_0633"/>
<evidence type="ECO:0000313" key="1">
    <source>
        <dbReference type="EMBL" id="EHQ34758.1"/>
    </source>
</evidence>
<dbReference type="EMBL" id="CM001436">
    <property type="protein sequence ID" value="EHQ34758.1"/>
    <property type="molecule type" value="Genomic_DNA"/>
</dbReference>
<dbReference type="Proteomes" id="UP000005741">
    <property type="component" value="Chromosome"/>
</dbReference>
<organism evidence="1 2">
    <name type="scientific">Methanoplanus limicola DSM 2279</name>
    <dbReference type="NCBI Taxonomy" id="937775"/>
    <lineage>
        <taxon>Archaea</taxon>
        <taxon>Methanobacteriati</taxon>
        <taxon>Methanobacteriota</taxon>
        <taxon>Stenosarchaea group</taxon>
        <taxon>Methanomicrobia</taxon>
        <taxon>Methanomicrobiales</taxon>
        <taxon>Methanomicrobiaceae</taxon>
        <taxon>Methanoplanus</taxon>
    </lineage>
</organism>
<sequence length="74" mass="8638">MYCDKYKKSTFFYQQIKRGSSPDGHTFGYYYDNSDGSNDGRIQFNINNPDGIARGTWRYEVYGYDVSGTEDYTI</sequence>
<evidence type="ECO:0000313" key="2">
    <source>
        <dbReference type="Proteomes" id="UP000005741"/>
    </source>
</evidence>